<feature type="region of interest" description="Disordered" evidence="1">
    <location>
        <begin position="64"/>
        <end position="161"/>
    </location>
</feature>
<dbReference type="Pfam" id="PF01391">
    <property type="entry name" value="Collagen"/>
    <property type="match status" value="1"/>
</dbReference>
<feature type="chain" id="PRO_5046919048" evidence="2">
    <location>
        <begin position="25"/>
        <end position="270"/>
    </location>
</feature>
<feature type="signal peptide" evidence="2">
    <location>
        <begin position="1"/>
        <end position="24"/>
    </location>
</feature>
<dbReference type="InterPro" id="IPR008160">
    <property type="entry name" value="Collagen"/>
</dbReference>
<organism evidence="3 4">
    <name type="scientific">Aeromicrobium duanguangcaii</name>
    <dbReference type="NCBI Taxonomy" id="2968086"/>
    <lineage>
        <taxon>Bacteria</taxon>
        <taxon>Bacillati</taxon>
        <taxon>Actinomycetota</taxon>
        <taxon>Actinomycetes</taxon>
        <taxon>Propionibacteriales</taxon>
        <taxon>Nocardioidaceae</taxon>
        <taxon>Aeromicrobium</taxon>
    </lineage>
</organism>
<dbReference type="EMBL" id="CP101990">
    <property type="protein sequence ID" value="UUI68570.1"/>
    <property type="molecule type" value="Genomic_DNA"/>
</dbReference>
<gene>
    <name evidence="3" type="ORF">NP095_00190</name>
</gene>
<feature type="compositionally biased region" description="Low complexity" evidence="1">
    <location>
        <begin position="70"/>
        <end position="133"/>
    </location>
</feature>
<evidence type="ECO:0000313" key="4">
    <source>
        <dbReference type="Proteomes" id="UP001315860"/>
    </source>
</evidence>
<dbReference type="PANTHER" id="PTHR24023:SF1095">
    <property type="entry name" value="EGF-LIKE DOMAIN-CONTAINING PROTEIN"/>
    <property type="match status" value="1"/>
</dbReference>
<keyword evidence="4" id="KW-1185">Reference proteome</keyword>
<name>A0ABY5KE20_9ACTN</name>
<evidence type="ECO:0000256" key="2">
    <source>
        <dbReference type="SAM" id="SignalP"/>
    </source>
</evidence>
<dbReference type="RefSeq" id="WP_232418242.1">
    <property type="nucleotide sequence ID" value="NZ_CP101990.1"/>
</dbReference>
<dbReference type="InterPro" id="IPR050149">
    <property type="entry name" value="Collagen_superfamily"/>
</dbReference>
<dbReference type="Proteomes" id="UP001315860">
    <property type="component" value="Chromosome"/>
</dbReference>
<feature type="compositionally biased region" description="Polar residues" evidence="1">
    <location>
        <begin position="151"/>
        <end position="161"/>
    </location>
</feature>
<protein>
    <submittedName>
        <fullName evidence="3">Collagen-like protein</fullName>
    </submittedName>
</protein>
<evidence type="ECO:0000313" key="3">
    <source>
        <dbReference type="EMBL" id="UUI68570.1"/>
    </source>
</evidence>
<sequence length="270" mass="27173">MSPTALLVSLLALVVALSAGTAYAAARIGTADLKDGAVTSEKIRNHTIRMGDIQPETREKLRGLKGAKGAKGAQGAKGPQGPHGLQGPQGDPGAQGPQGPQGDPGAQGAQGPQGDPGAQGPQGDPGAQGPQGDPGERGPQGPAGRDGVGASSYTVSLATPNGRTLNLSNVKVYVYCGSSQMYMSLSKKSGASNSLSIDGLRQVGSGPLERWAAPNVEETSEPGAGATRVWADLMVTDHATDTMGKLTLSGTRTGDTCTWRIIDAPAEAAS</sequence>
<dbReference type="PANTHER" id="PTHR24023">
    <property type="entry name" value="COLLAGEN ALPHA"/>
    <property type="match status" value="1"/>
</dbReference>
<keyword evidence="2" id="KW-0732">Signal</keyword>
<proteinExistence type="predicted"/>
<evidence type="ECO:0000256" key="1">
    <source>
        <dbReference type="SAM" id="MobiDB-lite"/>
    </source>
</evidence>
<accession>A0ABY5KE20</accession>
<reference evidence="3 4" key="1">
    <citation type="submission" date="2022-07" db="EMBL/GenBank/DDBJ databases">
        <title>Novel species in genus Aeromicrobium.</title>
        <authorList>
            <person name="Ye L."/>
        </authorList>
    </citation>
    <scope>NUCLEOTIDE SEQUENCE [LARGE SCALE GENOMIC DNA]</scope>
    <source>
        <strain evidence="4">zg-Y50</strain>
    </source>
</reference>